<dbReference type="InterPro" id="IPR018062">
    <property type="entry name" value="HTH_AraC-typ_CS"/>
</dbReference>
<keyword evidence="2" id="KW-0238">DNA-binding</keyword>
<sequence length="334" mass="38107">MTPVPLRVGIVILDQFTLTAFAGFLDVLRLGADYGGQSRQIHIKWTVMSMDGKDRRSSAGTLMTELQPLLDPKQFDYIAICGGNSYIERNPSTPLIDWLQAAWEKKINLLGICTGTFALAQAQLLGAQPVCVHWNVLDEFIRRYPDVHARVDSLFIDTGKIITCAGSTAAIDLALHILKRHFGREKAQQVLRHMMLHNIRPARLPQAHFIASLEHVQDERVHKAVAYIEQRIDDKLRAQDIAQYVGMSVRQLERLFKSELATSPTRFFRELRLEYGKWWLTNTSDSITQIAMNCGFADTPHFSREFKRYFAQSPNQVRQEHQLNNSQTSPLHVP</sequence>
<keyword evidence="3" id="KW-0804">Transcription</keyword>
<dbReference type="SMART" id="SM00342">
    <property type="entry name" value="HTH_ARAC"/>
    <property type="match status" value="1"/>
</dbReference>
<evidence type="ECO:0000256" key="1">
    <source>
        <dbReference type="ARBA" id="ARBA00023015"/>
    </source>
</evidence>
<dbReference type="PANTHER" id="PTHR43130:SF3">
    <property type="entry name" value="HTH-TYPE TRANSCRIPTIONAL REGULATOR RV1931C"/>
    <property type="match status" value="1"/>
</dbReference>
<dbReference type="CDD" id="cd03136">
    <property type="entry name" value="GATase1_AraC_ArgR_like"/>
    <property type="match status" value="1"/>
</dbReference>
<dbReference type="Proteomes" id="UP001168613">
    <property type="component" value="Unassembled WGS sequence"/>
</dbReference>
<reference evidence="5" key="1">
    <citation type="submission" date="2021-11" db="EMBL/GenBank/DDBJ databases">
        <title>Draft genome sequence of Alcaligenes endophyticus type strain CCUG 75668T.</title>
        <authorList>
            <person name="Salva-Serra F."/>
            <person name="Duran R.E."/>
            <person name="Seeger M."/>
            <person name="Moore E.R.B."/>
            <person name="Jaen-Luchoro D."/>
        </authorList>
    </citation>
    <scope>NUCLEOTIDE SEQUENCE</scope>
    <source>
        <strain evidence="5">CCUG 75668</strain>
    </source>
</reference>
<protein>
    <submittedName>
        <fullName evidence="5">GlxA family transcriptional regulator</fullName>
    </submittedName>
</protein>
<dbReference type="SUPFAM" id="SSF46689">
    <property type="entry name" value="Homeodomain-like"/>
    <property type="match status" value="2"/>
</dbReference>
<dbReference type="PRINTS" id="PR00032">
    <property type="entry name" value="HTHARAC"/>
</dbReference>
<evidence type="ECO:0000256" key="2">
    <source>
        <dbReference type="ARBA" id="ARBA00023125"/>
    </source>
</evidence>
<accession>A0ABT8EJN1</accession>
<name>A0ABT8EJN1_9BURK</name>
<dbReference type="PANTHER" id="PTHR43130">
    <property type="entry name" value="ARAC-FAMILY TRANSCRIPTIONAL REGULATOR"/>
    <property type="match status" value="1"/>
</dbReference>
<dbReference type="Gene3D" id="1.10.10.60">
    <property type="entry name" value="Homeodomain-like"/>
    <property type="match status" value="1"/>
</dbReference>
<dbReference type="PROSITE" id="PS01124">
    <property type="entry name" value="HTH_ARAC_FAMILY_2"/>
    <property type="match status" value="1"/>
</dbReference>
<keyword evidence="1" id="KW-0805">Transcription regulation</keyword>
<gene>
    <name evidence="5" type="ORF">LMS43_09320</name>
</gene>
<dbReference type="InterPro" id="IPR009057">
    <property type="entry name" value="Homeodomain-like_sf"/>
</dbReference>
<dbReference type="SUPFAM" id="SSF52317">
    <property type="entry name" value="Class I glutamine amidotransferase-like"/>
    <property type="match status" value="1"/>
</dbReference>
<dbReference type="Gene3D" id="3.40.50.880">
    <property type="match status" value="1"/>
</dbReference>
<organism evidence="5 6">
    <name type="scientific">Alcaligenes endophyticus</name>
    <dbReference type="NCBI Taxonomy" id="1929088"/>
    <lineage>
        <taxon>Bacteria</taxon>
        <taxon>Pseudomonadati</taxon>
        <taxon>Pseudomonadota</taxon>
        <taxon>Betaproteobacteria</taxon>
        <taxon>Burkholderiales</taxon>
        <taxon>Alcaligenaceae</taxon>
        <taxon>Alcaligenes</taxon>
    </lineage>
</organism>
<dbReference type="InterPro" id="IPR018060">
    <property type="entry name" value="HTH_AraC"/>
</dbReference>
<keyword evidence="6" id="KW-1185">Reference proteome</keyword>
<proteinExistence type="predicted"/>
<dbReference type="InterPro" id="IPR020449">
    <property type="entry name" value="Tscrpt_reg_AraC-type_HTH"/>
</dbReference>
<evidence type="ECO:0000256" key="3">
    <source>
        <dbReference type="ARBA" id="ARBA00023163"/>
    </source>
</evidence>
<comment type="caution">
    <text evidence="5">The sequence shown here is derived from an EMBL/GenBank/DDBJ whole genome shotgun (WGS) entry which is preliminary data.</text>
</comment>
<evidence type="ECO:0000313" key="5">
    <source>
        <dbReference type="EMBL" id="MDN4121488.1"/>
    </source>
</evidence>
<dbReference type="PROSITE" id="PS00041">
    <property type="entry name" value="HTH_ARAC_FAMILY_1"/>
    <property type="match status" value="1"/>
</dbReference>
<dbReference type="EMBL" id="JAJHNU010000002">
    <property type="protein sequence ID" value="MDN4121488.1"/>
    <property type="molecule type" value="Genomic_DNA"/>
</dbReference>
<evidence type="ECO:0000313" key="6">
    <source>
        <dbReference type="Proteomes" id="UP001168613"/>
    </source>
</evidence>
<dbReference type="Pfam" id="PF12833">
    <property type="entry name" value="HTH_18"/>
    <property type="match status" value="1"/>
</dbReference>
<dbReference type="Pfam" id="PF01965">
    <property type="entry name" value="DJ-1_PfpI"/>
    <property type="match status" value="1"/>
</dbReference>
<dbReference type="RefSeq" id="WP_266124163.1">
    <property type="nucleotide sequence ID" value="NZ_JAJHNU010000002.1"/>
</dbReference>
<evidence type="ECO:0000259" key="4">
    <source>
        <dbReference type="PROSITE" id="PS01124"/>
    </source>
</evidence>
<dbReference type="InterPro" id="IPR052158">
    <property type="entry name" value="INH-QAR"/>
</dbReference>
<feature type="domain" description="HTH araC/xylS-type" evidence="4">
    <location>
        <begin position="222"/>
        <end position="320"/>
    </location>
</feature>
<dbReference type="InterPro" id="IPR029062">
    <property type="entry name" value="Class_I_gatase-like"/>
</dbReference>
<dbReference type="InterPro" id="IPR002818">
    <property type="entry name" value="DJ-1/PfpI"/>
</dbReference>